<dbReference type="PANTHER" id="PTHR39683:SF4">
    <property type="entry name" value="COENZYME Q-BINDING PROTEIN COQ10 START DOMAIN-CONTAINING PROTEIN"/>
    <property type="match status" value="1"/>
</dbReference>
<dbReference type="RefSeq" id="WP_119949600.1">
    <property type="nucleotide sequence ID" value="NZ_QZEZ01000002.1"/>
</dbReference>
<gene>
    <name evidence="1" type="ORF">D5H78_06420</name>
</gene>
<dbReference type="Pfam" id="PF10604">
    <property type="entry name" value="Polyketide_cyc2"/>
    <property type="match status" value="1"/>
</dbReference>
<dbReference type="CDD" id="cd07819">
    <property type="entry name" value="SRPBCC_2"/>
    <property type="match status" value="1"/>
</dbReference>
<evidence type="ECO:0000313" key="1">
    <source>
        <dbReference type="EMBL" id="RJK96884.1"/>
    </source>
</evidence>
<evidence type="ECO:0000313" key="2">
    <source>
        <dbReference type="Proteomes" id="UP000265614"/>
    </source>
</evidence>
<dbReference type="AlphaFoldDB" id="A0A3A3Z2D1"/>
<dbReference type="Gene3D" id="3.30.530.20">
    <property type="match status" value="1"/>
</dbReference>
<dbReference type="InterPro" id="IPR019587">
    <property type="entry name" value="Polyketide_cyclase/dehydratase"/>
</dbReference>
<reference evidence="1 2" key="1">
    <citation type="submission" date="2018-09" db="EMBL/GenBank/DDBJ databases">
        <title>YIM 75000 draft genome.</title>
        <authorList>
            <person name="Tang S."/>
            <person name="Feng Y."/>
        </authorList>
    </citation>
    <scope>NUCLEOTIDE SEQUENCE [LARGE SCALE GENOMIC DNA]</scope>
    <source>
        <strain evidence="1 2">YIM 75000</strain>
    </source>
</reference>
<proteinExistence type="predicted"/>
<comment type="caution">
    <text evidence="1">The sequence shown here is derived from an EMBL/GenBank/DDBJ whole genome shotgun (WGS) entry which is preliminary data.</text>
</comment>
<dbReference type="OrthoDB" id="5243015at2"/>
<dbReference type="InterPro" id="IPR023393">
    <property type="entry name" value="START-like_dom_sf"/>
</dbReference>
<dbReference type="EMBL" id="QZEZ01000002">
    <property type="protein sequence ID" value="RJK96884.1"/>
    <property type="molecule type" value="Genomic_DNA"/>
</dbReference>
<sequence>MADRTESSTTVGASPAQVMAVIADMEAYPDWNAEVKRVEVLSRHADGRPERVRFVLDAGLIKDTYVLAYAWTEASTSWSLVEASTLTAMDGSYALREVPGGTDVTYRLTVDVKVPMLGIMKRKAEQVVVDRALKGLKQRVEG</sequence>
<keyword evidence="2" id="KW-1185">Reference proteome</keyword>
<accession>A0A3A3Z2D1</accession>
<organism evidence="1 2">
    <name type="scientific">Vallicoccus soli</name>
    <dbReference type="NCBI Taxonomy" id="2339232"/>
    <lineage>
        <taxon>Bacteria</taxon>
        <taxon>Bacillati</taxon>
        <taxon>Actinomycetota</taxon>
        <taxon>Actinomycetes</taxon>
        <taxon>Motilibacterales</taxon>
        <taxon>Vallicoccaceae</taxon>
        <taxon>Vallicoccus</taxon>
    </lineage>
</organism>
<name>A0A3A3Z2D1_9ACTN</name>
<dbReference type="SUPFAM" id="SSF55961">
    <property type="entry name" value="Bet v1-like"/>
    <property type="match status" value="1"/>
</dbReference>
<dbReference type="PANTHER" id="PTHR39683">
    <property type="entry name" value="CONSERVED PROTEIN TB16.3"/>
    <property type="match status" value="1"/>
</dbReference>
<protein>
    <submittedName>
        <fullName evidence="1">Cyclase</fullName>
    </submittedName>
</protein>
<dbReference type="Proteomes" id="UP000265614">
    <property type="component" value="Unassembled WGS sequence"/>
</dbReference>